<evidence type="ECO:0000256" key="1">
    <source>
        <dbReference type="SAM" id="MobiDB-lite"/>
    </source>
</evidence>
<name>A0A6V7UII7_MELEN</name>
<dbReference type="Proteomes" id="UP000580250">
    <property type="component" value="Unassembled WGS sequence"/>
</dbReference>
<sequence>MSNFYGVYFVDPKLKFVLEDDFSLEDVVQLFSWSRKSPLRLNFTLAQLPPKEDENRQPAYEDMPQLDLESGPMELPPQQQVSPIITTTTIKCQNNLNEIPKQGQEKIEKEEKLIKEKSVGINEGKNNIGGEGDGAVQKTASLSLLSPPSQQSSSISASSLHQSSSQHQQQQNQTTKINLSKNIIRSSTQSPPNSTKTTIARLSTAGVSPLRPVQKQQEKSIKIDGEIIITVNKQQ</sequence>
<feature type="region of interest" description="Disordered" evidence="1">
    <location>
        <begin position="144"/>
        <end position="218"/>
    </location>
</feature>
<accession>A0A6V7UII7</accession>
<dbReference type="AlphaFoldDB" id="A0A6V7UII7"/>
<feature type="compositionally biased region" description="Polar residues" evidence="1">
    <location>
        <begin position="172"/>
        <end position="201"/>
    </location>
</feature>
<evidence type="ECO:0000313" key="2">
    <source>
        <dbReference type="EMBL" id="CAD2158585.1"/>
    </source>
</evidence>
<comment type="caution">
    <text evidence="2">The sequence shown here is derived from an EMBL/GenBank/DDBJ whole genome shotgun (WGS) entry which is preliminary data.</text>
</comment>
<gene>
    <name evidence="2" type="ORF">MENT_LOCUS13251</name>
</gene>
<proteinExistence type="predicted"/>
<protein>
    <submittedName>
        <fullName evidence="2">Uncharacterized protein</fullName>
    </submittedName>
</protein>
<dbReference type="EMBL" id="CAJEWN010000071">
    <property type="protein sequence ID" value="CAD2158585.1"/>
    <property type="molecule type" value="Genomic_DNA"/>
</dbReference>
<evidence type="ECO:0000313" key="3">
    <source>
        <dbReference type="Proteomes" id="UP000580250"/>
    </source>
</evidence>
<organism evidence="2 3">
    <name type="scientific">Meloidogyne enterolobii</name>
    <name type="common">Root-knot nematode worm</name>
    <name type="synonym">Meloidogyne mayaguensis</name>
    <dbReference type="NCBI Taxonomy" id="390850"/>
    <lineage>
        <taxon>Eukaryota</taxon>
        <taxon>Metazoa</taxon>
        <taxon>Ecdysozoa</taxon>
        <taxon>Nematoda</taxon>
        <taxon>Chromadorea</taxon>
        <taxon>Rhabditida</taxon>
        <taxon>Tylenchina</taxon>
        <taxon>Tylenchomorpha</taxon>
        <taxon>Tylenchoidea</taxon>
        <taxon>Meloidogynidae</taxon>
        <taxon>Meloidogyninae</taxon>
        <taxon>Meloidogyne</taxon>
    </lineage>
</organism>
<reference evidence="2 3" key="1">
    <citation type="submission" date="2020-08" db="EMBL/GenBank/DDBJ databases">
        <authorList>
            <person name="Koutsovoulos G."/>
            <person name="Danchin GJ E."/>
        </authorList>
    </citation>
    <scope>NUCLEOTIDE SEQUENCE [LARGE SCALE GENOMIC DNA]</scope>
</reference>
<dbReference type="OrthoDB" id="1305878at2759"/>
<feature type="compositionally biased region" description="Low complexity" evidence="1">
    <location>
        <begin position="144"/>
        <end position="171"/>
    </location>
</feature>